<dbReference type="EMBL" id="LDAU01000061">
    <property type="protein sequence ID" value="KRX08605.1"/>
    <property type="molecule type" value="Genomic_DNA"/>
</dbReference>
<dbReference type="SUPFAM" id="SSF48452">
    <property type="entry name" value="TPR-like"/>
    <property type="match status" value="1"/>
</dbReference>
<feature type="transmembrane region" description="Helical" evidence="6">
    <location>
        <begin position="484"/>
        <end position="501"/>
    </location>
</feature>
<evidence type="ECO:0000256" key="5">
    <source>
        <dbReference type="SAM" id="MobiDB-lite"/>
    </source>
</evidence>
<evidence type="ECO:0000313" key="7">
    <source>
        <dbReference type="EMBL" id="KRX08605.1"/>
    </source>
</evidence>
<feature type="repeat" description="TPR" evidence="3">
    <location>
        <begin position="331"/>
        <end position="364"/>
    </location>
</feature>
<feature type="region of interest" description="Disordered" evidence="5">
    <location>
        <begin position="1"/>
        <end position="227"/>
    </location>
</feature>
<gene>
    <name evidence="7" type="ORF">PPERSA_01858</name>
</gene>
<dbReference type="InParanoid" id="A0A0V0R2I3"/>
<feature type="coiled-coil region" evidence="4">
    <location>
        <begin position="231"/>
        <end position="258"/>
    </location>
</feature>
<name>A0A0V0R2I3_PSEPJ</name>
<feature type="compositionally biased region" description="Polar residues" evidence="5">
    <location>
        <begin position="1"/>
        <end position="19"/>
    </location>
</feature>
<dbReference type="Gene3D" id="1.25.40.10">
    <property type="entry name" value="Tetratricopeptide repeat domain"/>
    <property type="match status" value="1"/>
</dbReference>
<comment type="caution">
    <text evidence="7">The sequence shown here is derived from an EMBL/GenBank/DDBJ whole genome shotgun (WGS) entry which is preliminary data.</text>
</comment>
<dbReference type="PROSITE" id="PS50005">
    <property type="entry name" value="TPR"/>
    <property type="match status" value="1"/>
</dbReference>
<keyword evidence="2 3" id="KW-0802">TPR repeat</keyword>
<dbReference type="OMA" id="NYKVVWT"/>
<keyword evidence="6" id="KW-1133">Transmembrane helix</keyword>
<evidence type="ECO:0000256" key="6">
    <source>
        <dbReference type="SAM" id="Phobius"/>
    </source>
</evidence>
<feature type="region of interest" description="Disordered" evidence="5">
    <location>
        <begin position="398"/>
        <end position="417"/>
    </location>
</feature>
<organism evidence="7 8">
    <name type="scientific">Pseudocohnilembus persalinus</name>
    <name type="common">Ciliate</name>
    <dbReference type="NCBI Taxonomy" id="266149"/>
    <lineage>
        <taxon>Eukaryota</taxon>
        <taxon>Sar</taxon>
        <taxon>Alveolata</taxon>
        <taxon>Ciliophora</taxon>
        <taxon>Intramacronucleata</taxon>
        <taxon>Oligohymenophorea</taxon>
        <taxon>Scuticociliatia</taxon>
        <taxon>Philasterida</taxon>
        <taxon>Pseudocohnilembidae</taxon>
        <taxon>Pseudocohnilembus</taxon>
    </lineage>
</organism>
<accession>A0A0V0R2I3</accession>
<feature type="compositionally biased region" description="Basic and acidic residues" evidence="5">
    <location>
        <begin position="125"/>
        <end position="136"/>
    </location>
</feature>
<dbReference type="InterPro" id="IPR011990">
    <property type="entry name" value="TPR-like_helical_dom_sf"/>
</dbReference>
<dbReference type="SMART" id="SM00028">
    <property type="entry name" value="TPR"/>
    <property type="match status" value="3"/>
</dbReference>
<keyword evidence="8" id="KW-1185">Reference proteome</keyword>
<evidence type="ECO:0000313" key="8">
    <source>
        <dbReference type="Proteomes" id="UP000054937"/>
    </source>
</evidence>
<protein>
    <submittedName>
        <fullName evidence="7">Uncharacterized protein</fullName>
    </submittedName>
</protein>
<evidence type="ECO:0000256" key="4">
    <source>
        <dbReference type="SAM" id="Coils"/>
    </source>
</evidence>
<feature type="compositionally biased region" description="Low complexity" evidence="5">
    <location>
        <begin position="407"/>
        <end position="417"/>
    </location>
</feature>
<dbReference type="AlphaFoldDB" id="A0A0V0R2I3"/>
<proteinExistence type="predicted"/>
<evidence type="ECO:0000256" key="2">
    <source>
        <dbReference type="ARBA" id="ARBA00022803"/>
    </source>
</evidence>
<dbReference type="InterPro" id="IPR042282">
    <property type="entry name" value="FKBP6/shu"/>
</dbReference>
<keyword evidence="4" id="KW-0175">Coiled coil</keyword>
<dbReference type="Proteomes" id="UP000054937">
    <property type="component" value="Unassembled WGS sequence"/>
</dbReference>
<sequence length="511" mass="60303">MADTQLQNSSEKTPQPNESEIQEKFNQENLKTQEEEQELKQKDQLSESEKQLQDPSKEQEIEQQQNETNQQTSQENENVQKEEKLDANQQDQLKQEESNQDQQQQNVEQLEDKQKDQQEDEQQQQEEKQQHTEFKQQGEYQQQEEQQQQELQQQQEEKQEQLQQEVQQEQQEQQQENEQKEVQQEQQQENKEEKNEENFQKLEKSNEVIIEDEKPKEQKVDESLTSQERLAQTTMQKARELLDKSEKLKNEAKIFIQQKYYAKALEIYQAALNSIHPNFFQNIPDKEILQKFKTLYNMLLNNCAFVHFQQKNYMYAIELCKSVKVSDPTNIKAYYRTSLCYKELEDYEKAFQEIKKARQIQNTSEVNQLYLEIKDLYKQYLDKNKDKERLLYSKMISQDKKKSQTDSNSSSNNNNNNNLAMSKSIFEKMPQNNQKTWVTLMVSSVLGLCIPTALGANLDNFGEIAGSVGLATSIFGGIRFQGNVYKASFATMAAFIVGLFYKFNYKKAIKN</sequence>
<dbReference type="PANTHER" id="PTHR46674:SF1">
    <property type="entry name" value="INACTIVE PEPTIDYL-PROLYL CIS-TRANS ISOMERASE FKBP6"/>
    <property type="match status" value="1"/>
</dbReference>
<dbReference type="PANTHER" id="PTHR46674">
    <property type="entry name" value="INACTIVE PEPTIDYL-PROLYL CIS-TRANS ISOMERASE FKBP6"/>
    <property type="match status" value="1"/>
</dbReference>
<dbReference type="OrthoDB" id="313426at2759"/>
<reference evidence="7 8" key="1">
    <citation type="journal article" date="2015" name="Sci. Rep.">
        <title>Genome of the facultative scuticociliatosis pathogen Pseudocohnilembus persalinus provides insight into its virulence through horizontal gene transfer.</title>
        <authorList>
            <person name="Xiong J."/>
            <person name="Wang G."/>
            <person name="Cheng J."/>
            <person name="Tian M."/>
            <person name="Pan X."/>
            <person name="Warren A."/>
            <person name="Jiang C."/>
            <person name="Yuan D."/>
            <person name="Miao W."/>
        </authorList>
    </citation>
    <scope>NUCLEOTIDE SEQUENCE [LARGE SCALE GENOMIC DNA]</scope>
    <source>
        <strain evidence="7">36N120E</strain>
    </source>
</reference>
<feature type="compositionally biased region" description="Low complexity" evidence="5">
    <location>
        <begin position="137"/>
        <end position="154"/>
    </location>
</feature>
<feature type="compositionally biased region" description="Basic and acidic residues" evidence="5">
    <location>
        <begin position="177"/>
        <end position="222"/>
    </location>
</feature>
<keyword evidence="1" id="KW-0677">Repeat</keyword>
<feature type="compositionally biased region" description="Low complexity" evidence="5">
    <location>
        <begin position="62"/>
        <end position="77"/>
    </location>
</feature>
<evidence type="ECO:0000256" key="1">
    <source>
        <dbReference type="ARBA" id="ARBA00022737"/>
    </source>
</evidence>
<keyword evidence="6" id="KW-0812">Transmembrane</keyword>
<feature type="compositionally biased region" description="Low complexity" evidence="5">
    <location>
        <begin position="161"/>
        <end position="176"/>
    </location>
</feature>
<keyword evidence="6" id="KW-0472">Membrane</keyword>
<evidence type="ECO:0000256" key="3">
    <source>
        <dbReference type="PROSITE-ProRule" id="PRU00339"/>
    </source>
</evidence>
<feature type="compositionally biased region" description="Basic and acidic residues" evidence="5">
    <location>
        <begin position="21"/>
        <end position="60"/>
    </location>
</feature>
<dbReference type="InterPro" id="IPR019734">
    <property type="entry name" value="TPR_rpt"/>
</dbReference>